<dbReference type="Pfam" id="PF00092">
    <property type="entry name" value="VWA"/>
    <property type="match status" value="1"/>
</dbReference>
<dbReference type="CDD" id="cd01465">
    <property type="entry name" value="vWA_subgroup"/>
    <property type="match status" value="1"/>
</dbReference>
<dbReference type="PANTHER" id="PTHR10579:SF43">
    <property type="entry name" value="ZINC FINGER (C3HC4-TYPE RING FINGER) FAMILY PROTEIN"/>
    <property type="match status" value="1"/>
</dbReference>
<dbReference type="AlphaFoldDB" id="A0AAT9GF97"/>
<dbReference type="InterPro" id="IPR021908">
    <property type="entry name" value="YfbK_C"/>
</dbReference>
<dbReference type="RefSeq" id="WP_353549583.1">
    <property type="nucleotide sequence ID" value="NZ_AP029612.1"/>
</dbReference>
<dbReference type="PANTHER" id="PTHR10579">
    <property type="entry name" value="CALCIUM-ACTIVATED CHLORIDE CHANNEL REGULATOR"/>
    <property type="match status" value="1"/>
</dbReference>
<sequence>MRLFIWILLLLLVSQSTFSQYYLRGEIRNEQGTLLSGVKIKLSTKPGLIFYSGSTGSFGIPVPFEKDSILLSFDGYEPLSLYADSRQFQMIQMKSSSGAAKLYKNYKASVVKDLTQGAGIYSVGPGESYTSIIENEFIKTSTFPETGFSLNIDNASYSNIRRFINNGMMIPQDAVRIEEMLNYFSLSLPSNKIQSDSHFSYAYEHSTCPWNPKHQLLFLQLQAPTIPLHEVPPSNLVFLIDVSGSMDKPNRLPLLQSAFRLLINNLRSVDTVSVITYGGGVAMVLAPTGGQHKELIKKAIDSLSAGGDTPGSGAIQLAYETAKKNFIKGGNNRVIIATDGDFNVGQSSEKELEELISRYQMSGIYLTCLGVGMGNYKDSKLETLSKKGNGNFAYIDQIREAEKVLVTEFTKNIFTVANDASITLQFDPQTVAAYRLIGFDNKRTALADSTSSLEGGEIGSGHAVMAIAEIIPAKDSISSVNKPLAKVSLHYKDPTSGTRREQSFTATYHGQKIEQSDSTYRFAAAVAMFGNILRQSKFTHGFQLEDVALLIKNAVSPNNMLQQEFQQLLEKAIRLYDPPKKKRKSD</sequence>
<dbReference type="InterPro" id="IPR022156">
    <property type="entry name" value="Uncharacterised_YfbK_N"/>
</dbReference>
<proteinExistence type="predicted"/>
<dbReference type="SMART" id="SM00327">
    <property type="entry name" value="VWA"/>
    <property type="match status" value="1"/>
</dbReference>
<dbReference type="Pfam" id="PF12450">
    <property type="entry name" value="vWF_A"/>
    <property type="match status" value="1"/>
</dbReference>
<dbReference type="Gene3D" id="3.40.50.410">
    <property type="entry name" value="von Willebrand factor, type A domain"/>
    <property type="match status" value="1"/>
</dbReference>
<organism evidence="2">
    <name type="scientific">Sediminibacterium sp. KACHI17</name>
    <dbReference type="NCBI Taxonomy" id="1751071"/>
    <lineage>
        <taxon>Bacteria</taxon>
        <taxon>Pseudomonadati</taxon>
        <taxon>Bacteroidota</taxon>
        <taxon>Chitinophagia</taxon>
        <taxon>Chitinophagales</taxon>
        <taxon>Chitinophagaceae</taxon>
        <taxon>Sediminibacterium</taxon>
    </lineage>
</organism>
<dbReference type="InterPro" id="IPR051266">
    <property type="entry name" value="CLCR"/>
</dbReference>
<gene>
    <name evidence="2" type="ORF">KACHI17_01330</name>
</gene>
<evidence type="ECO:0000259" key="1">
    <source>
        <dbReference type="PROSITE" id="PS50234"/>
    </source>
</evidence>
<dbReference type="InterPro" id="IPR002035">
    <property type="entry name" value="VWF_A"/>
</dbReference>
<accession>A0AAT9GF97</accession>
<reference evidence="2" key="1">
    <citation type="submission" date="2024-02" db="EMBL/GenBank/DDBJ databases">
        <title>Sediminibacterium planktonica sp. nov. and Sediminibacterium longus sp. nov., isolated from surface lake and river water.</title>
        <authorList>
            <person name="Watanabe K."/>
            <person name="Takemine S."/>
            <person name="Ishii Y."/>
            <person name="Ogata Y."/>
            <person name="Shindo C."/>
            <person name="Suda W."/>
        </authorList>
    </citation>
    <scope>NUCLEOTIDE SEQUENCE</scope>
    <source>
        <strain evidence="2">KACHI17</strain>
    </source>
</reference>
<dbReference type="SUPFAM" id="SSF53300">
    <property type="entry name" value="vWA-like"/>
    <property type="match status" value="1"/>
</dbReference>
<feature type="domain" description="VWFA" evidence="1">
    <location>
        <begin position="235"/>
        <end position="413"/>
    </location>
</feature>
<dbReference type="PROSITE" id="PS50234">
    <property type="entry name" value="VWFA"/>
    <property type="match status" value="1"/>
</dbReference>
<dbReference type="Pfam" id="PF12034">
    <property type="entry name" value="YfbK_C"/>
    <property type="match status" value="1"/>
</dbReference>
<evidence type="ECO:0000313" key="2">
    <source>
        <dbReference type="EMBL" id="BFG69252.1"/>
    </source>
</evidence>
<protein>
    <recommendedName>
        <fullName evidence="1">VWFA domain-containing protein</fullName>
    </recommendedName>
</protein>
<name>A0AAT9GF97_9BACT</name>
<dbReference type="EMBL" id="AP029612">
    <property type="protein sequence ID" value="BFG69252.1"/>
    <property type="molecule type" value="Genomic_DNA"/>
</dbReference>
<dbReference type="InterPro" id="IPR036465">
    <property type="entry name" value="vWFA_dom_sf"/>
</dbReference>